<dbReference type="GO" id="GO:0004016">
    <property type="term" value="F:adenylate cyclase activity"/>
    <property type="evidence" value="ECO:0007669"/>
    <property type="project" value="TreeGrafter"/>
</dbReference>
<dbReference type="SMART" id="SM00421">
    <property type="entry name" value="HTH_LUXR"/>
    <property type="match status" value="1"/>
</dbReference>
<dbReference type="GO" id="GO:0006355">
    <property type="term" value="P:regulation of DNA-templated transcription"/>
    <property type="evidence" value="ECO:0007669"/>
    <property type="project" value="InterPro"/>
</dbReference>
<dbReference type="AlphaFoldDB" id="A0A010YPJ1"/>
<dbReference type="PANTHER" id="PTHR16305:SF35">
    <property type="entry name" value="TRANSCRIPTIONAL ACTIVATOR DOMAIN"/>
    <property type="match status" value="1"/>
</dbReference>
<dbReference type="InterPro" id="IPR036388">
    <property type="entry name" value="WH-like_DNA-bd_sf"/>
</dbReference>
<comment type="caution">
    <text evidence="4">The sequence shown here is derived from an EMBL/GenBank/DDBJ whole genome shotgun (WGS) entry which is preliminary data.</text>
</comment>
<name>A0A010YPJ1_9ACTN</name>
<keyword evidence="5" id="KW-1185">Reference proteome</keyword>
<dbReference type="Proteomes" id="UP000021053">
    <property type="component" value="Unassembled WGS sequence"/>
</dbReference>
<dbReference type="PATRIC" id="fig|927661.3.peg.3208"/>
<accession>A0A010YPJ1</accession>
<dbReference type="InterPro" id="IPR016032">
    <property type="entry name" value="Sig_transdc_resp-reg_C-effctor"/>
</dbReference>
<dbReference type="Gene3D" id="1.10.10.10">
    <property type="entry name" value="Winged helix-like DNA-binding domain superfamily/Winged helix DNA-binding domain"/>
    <property type="match status" value="1"/>
</dbReference>
<dbReference type="GO" id="GO:0003677">
    <property type="term" value="F:DNA binding"/>
    <property type="evidence" value="ECO:0007669"/>
    <property type="project" value="InterPro"/>
</dbReference>
<protein>
    <submittedName>
        <fullName evidence="4">Transcriptional regulator, luxR family</fullName>
    </submittedName>
</protein>
<dbReference type="InterPro" id="IPR000792">
    <property type="entry name" value="Tscrpt_reg_LuxR_C"/>
</dbReference>
<evidence type="ECO:0000313" key="4">
    <source>
        <dbReference type="EMBL" id="EXG82110.1"/>
    </source>
</evidence>
<feature type="domain" description="HTH luxR-type" evidence="3">
    <location>
        <begin position="863"/>
        <end position="928"/>
    </location>
</feature>
<dbReference type="Pfam" id="PF13191">
    <property type="entry name" value="AAA_16"/>
    <property type="match status" value="1"/>
</dbReference>
<dbReference type="SUPFAM" id="SSF52540">
    <property type="entry name" value="P-loop containing nucleoside triphosphate hydrolases"/>
    <property type="match status" value="1"/>
</dbReference>
<organism evidence="4 5">
    <name type="scientific">Cryptosporangium arvum DSM 44712</name>
    <dbReference type="NCBI Taxonomy" id="927661"/>
    <lineage>
        <taxon>Bacteria</taxon>
        <taxon>Bacillati</taxon>
        <taxon>Actinomycetota</taxon>
        <taxon>Actinomycetes</taxon>
        <taxon>Cryptosporangiales</taxon>
        <taxon>Cryptosporangiaceae</taxon>
        <taxon>Cryptosporangium</taxon>
    </lineage>
</organism>
<evidence type="ECO:0000256" key="2">
    <source>
        <dbReference type="ARBA" id="ARBA00022840"/>
    </source>
</evidence>
<evidence type="ECO:0000256" key="1">
    <source>
        <dbReference type="ARBA" id="ARBA00022741"/>
    </source>
</evidence>
<dbReference type="CDD" id="cd06170">
    <property type="entry name" value="LuxR_C_like"/>
    <property type="match status" value="1"/>
</dbReference>
<proteinExistence type="predicted"/>
<reference evidence="4 5" key="1">
    <citation type="submission" date="2013-07" db="EMBL/GenBank/DDBJ databases">
        <authorList>
            <consortium name="DOE Joint Genome Institute"/>
            <person name="Eisen J."/>
            <person name="Huntemann M."/>
            <person name="Han J."/>
            <person name="Chen A."/>
            <person name="Kyrpides N."/>
            <person name="Mavromatis K."/>
            <person name="Markowitz V."/>
            <person name="Palaniappan K."/>
            <person name="Ivanova N."/>
            <person name="Schaumberg A."/>
            <person name="Pati A."/>
            <person name="Liolios K."/>
            <person name="Nordberg H.P."/>
            <person name="Cantor M.N."/>
            <person name="Hua S.X."/>
            <person name="Woyke T."/>
        </authorList>
    </citation>
    <scope>NUCLEOTIDE SEQUENCE [LARGE SCALE GENOMIC DNA]</scope>
    <source>
        <strain evidence="4 5">DSM 44712</strain>
    </source>
</reference>
<dbReference type="GO" id="GO:0005737">
    <property type="term" value="C:cytoplasm"/>
    <property type="evidence" value="ECO:0007669"/>
    <property type="project" value="TreeGrafter"/>
</dbReference>
<dbReference type="GO" id="GO:0005524">
    <property type="term" value="F:ATP binding"/>
    <property type="evidence" value="ECO:0007669"/>
    <property type="project" value="UniProtKB-KW"/>
</dbReference>
<dbReference type="InterPro" id="IPR041664">
    <property type="entry name" value="AAA_16"/>
</dbReference>
<evidence type="ECO:0000313" key="5">
    <source>
        <dbReference type="Proteomes" id="UP000021053"/>
    </source>
</evidence>
<dbReference type="SUPFAM" id="SSF46894">
    <property type="entry name" value="C-terminal effector domain of the bipartite response regulators"/>
    <property type="match status" value="1"/>
</dbReference>
<keyword evidence="2" id="KW-0067">ATP-binding</keyword>
<dbReference type="HOGENOM" id="CLU_006850_4_1_11"/>
<sequence length="930" mass="98883">MVERIRRATVGAHNESDLPGRAAELGVFRTLFDDARAGTSSALVVQGDPGIGKTALAQAALARFTDEIRVERTVGVESEMELPYAGLHQLLAGMLDRAESLPAPQRDALETALGFRTGAAPSSFLIGLAVLGLLTEVAADGPVCCLIDDTQWLDEASRQALAFSARRLGSEGIALVFVMRTVDASFRGLPGLAVTGLNDDDARRLLKQLLPGQIDTRVRDRLVAEARGNPLALRELPSALGPTEMAGGYTVAATAPLASRIEKSLLDQLSDLPPAARRVLLVAAADPTGDPHLLRLAVRALSLSSDAIDVAEHSGALTVGARVEFRHPLVRSAIYRDAPPPDRRQAHAALAEATPVENDPDRRAWHRGHAAVEPDEDIADALDRSAVRARGRGGVAAAAAFLERAAALSPLPGDRARRLLAAAQAKLDAGAPDAAETLLSVLPTDALDPLGAARVDLLRAQVDWARRGSPDIARDILAVARRLSPLDPALARSAYYDALFAAIFAGGLTDLDADGDVYPWSDVCRVVYDATDPDSTNPVDLLLRGQALIGLGARVEAIPVLRSAIAGLLDAPEALIPPQTAGLDGVAAIDVWDADALLALNERHIELARADGLLTVLPMVLSLAGSALLVQGRLDDAQLIVDEIDVIKEAIGHPFPRHQRLLIAAWRGDQAAVEALAAELRRTAIAHGDGSALSIANFAEAILANGTGDAAGALRAGREEMGHIRQVTYTSRILAEVIEAAVRVGDRATADRALADLTDLTAPIGGDWALGMLAAARAQLAGDEAEKYYSEAIDRYRRGGLAVYEGRARLAYGEWLRRQRRRVDARSELRVAHDLLSSRGAAAFAARAQRELEATGETARSRLVDPGDALTVQEANVAHLVVDGLTNREIAARLFLSVRTVEYHLRKVFLKRGVQSRRDLAEALRSEVTG</sequence>
<dbReference type="EMBL" id="JFBT01000001">
    <property type="protein sequence ID" value="EXG82110.1"/>
    <property type="molecule type" value="Genomic_DNA"/>
</dbReference>
<dbReference type="Pfam" id="PF00196">
    <property type="entry name" value="GerE"/>
    <property type="match status" value="1"/>
</dbReference>
<dbReference type="PRINTS" id="PR00038">
    <property type="entry name" value="HTHLUXR"/>
</dbReference>
<gene>
    <name evidence="4" type="ORF">CryarDRAFT_3251</name>
</gene>
<dbReference type="PANTHER" id="PTHR16305">
    <property type="entry name" value="TESTICULAR SOLUBLE ADENYLYL CYCLASE"/>
    <property type="match status" value="1"/>
</dbReference>
<evidence type="ECO:0000259" key="3">
    <source>
        <dbReference type="PROSITE" id="PS50043"/>
    </source>
</evidence>
<dbReference type="InterPro" id="IPR027417">
    <property type="entry name" value="P-loop_NTPase"/>
</dbReference>
<dbReference type="PROSITE" id="PS50043">
    <property type="entry name" value="HTH_LUXR_2"/>
    <property type="match status" value="1"/>
</dbReference>
<keyword evidence="1" id="KW-0547">Nucleotide-binding</keyword>